<evidence type="ECO:0000313" key="2">
    <source>
        <dbReference type="Proteomes" id="UP000828251"/>
    </source>
</evidence>
<dbReference type="AlphaFoldDB" id="A0A9D3ZY56"/>
<evidence type="ECO:0000313" key="1">
    <source>
        <dbReference type="EMBL" id="KAH1073591.1"/>
    </source>
</evidence>
<dbReference type="Proteomes" id="UP000828251">
    <property type="component" value="Unassembled WGS sequence"/>
</dbReference>
<accession>A0A9D3ZY56</accession>
<organism evidence="1 2">
    <name type="scientific">Gossypium stocksii</name>
    <dbReference type="NCBI Taxonomy" id="47602"/>
    <lineage>
        <taxon>Eukaryota</taxon>
        <taxon>Viridiplantae</taxon>
        <taxon>Streptophyta</taxon>
        <taxon>Embryophyta</taxon>
        <taxon>Tracheophyta</taxon>
        <taxon>Spermatophyta</taxon>
        <taxon>Magnoliopsida</taxon>
        <taxon>eudicotyledons</taxon>
        <taxon>Gunneridae</taxon>
        <taxon>Pentapetalae</taxon>
        <taxon>rosids</taxon>
        <taxon>malvids</taxon>
        <taxon>Malvales</taxon>
        <taxon>Malvaceae</taxon>
        <taxon>Malvoideae</taxon>
        <taxon>Gossypium</taxon>
    </lineage>
</organism>
<name>A0A9D3ZY56_9ROSI</name>
<evidence type="ECO:0008006" key="3">
    <source>
        <dbReference type="Google" id="ProtNLM"/>
    </source>
</evidence>
<sequence length="121" mass="14209">MSDEKVNRDVMYRVRKSLWFTKEDVNFVSLKQGVIFVNFGTIKDRTRILNLSHWLFDQCLFVMLPIVKGQELDVYAFNITPFLLRIFNIPFEHMDQKVAFVVGKAIGEVVAIDWHDRDGIN</sequence>
<gene>
    <name evidence="1" type="ORF">J1N35_025919</name>
</gene>
<reference evidence="1 2" key="1">
    <citation type="journal article" date="2021" name="Plant Biotechnol. J.">
        <title>Multi-omics assisted identification of the key and species-specific regulatory components of drought-tolerant mechanisms in Gossypium stocksii.</title>
        <authorList>
            <person name="Yu D."/>
            <person name="Ke L."/>
            <person name="Zhang D."/>
            <person name="Wu Y."/>
            <person name="Sun Y."/>
            <person name="Mei J."/>
            <person name="Sun J."/>
            <person name="Sun Y."/>
        </authorList>
    </citation>
    <scope>NUCLEOTIDE SEQUENCE [LARGE SCALE GENOMIC DNA]</scope>
    <source>
        <strain evidence="2">cv. E1</strain>
        <tissue evidence="1">Leaf</tissue>
    </source>
</reference>
<dbReference type="EMBL" id="JAIQCV010000008">
    <property type="protein sequence ID" value="KAH1073591.1"/>
    <property type="molecule type" value="Genomic_DNA"/>
</dbReference>
<dbReference type="OrthoDB" id="996652at2759"/>
<protein>
    <recommendedName>
        <fullName evidence="3">DUF4283 domain-containing protein</fullName>
    </recommendedName>
</protein>
<comment type="caution">
    <text evidence="1">The sequence shown here is derived from an EMBL/GenBank/DDBJ whole genome shotgun (WGS) entry which is preliminary data.</text>
</comment>
<keyword evidence="2" id="KW-1185">Reference proteome</keyword>
<proteinExistence type="predicted"/>